<evidence type="ECO:0000313" key="5">
    <source>
        <dbReference type="Proteomes" id="UP000662200"/>
    </source>
</evidence>
<dbReference type="AlphaFoldDB" id="A0A8J3BP68"/>
<gene>
    <name evidence="4" type="primary">plsC</name>
    <name evidence="4" type="ORF">GCM10010124_32630</name>
</gene>
<dbReference type="SMART" id="SM00563">
    <property type="entry name" value="PlsC"/>
    <property type="match status" value="1"/>
</dbReference>
<dbReference type="PANTHER" id="PTHR10434:SF11">
    <property type="entry name" value="1-ACYL-SN-GLYCEROL-3-PHOSPHATE ACYLTRANSFERASE"/>
    <property type="match status" value="1"/>
</dbReference>
<dbReference type="SUPFAM" id="SSF69593">
    <property type="entry name" value="Glycerol-3-phosphate (1)-acyltransferase"/>
    <property type="match status" value="1"/>
</dbReference>
<reference evidence="4" key="2">
    <citation type="submission" date="2020-09" db="EMBL/GenBank/DDBJ databases">
        <authorList>
            <person name="Sun Q."/>
            <person name="Ohkuma M."/>
        </authorList>
    </citation>
    <scope>NUCLEOTIDE SEQUENCE</scope>
    <source>
        <strain evidence="4">JCM 3091</strain>
    </source>
</reference>
<proteinExistence type="predicted"/>
<protein>
    <submittedName>
        <fullName evidence="4">1-acyl-sn-glycerol-3-phosphate acyltransferase</fullName>
    </submittedName>
</protein>
<organism evidence="4 5">
    <name type="scientific">Pilimelia terevasa</name>
    <dbReference type="NCBI Taxonomy" id="53372"/>
    <lineage>
        <taxon>Bacteria</taxon>
        <taxon>Bacillati</taxon>
        <taxon>Actinomycetota</taxon>
        <taxon>Actinomycetes</taxon>
        <taxon>Micromonosporales</taxon>
        <taxon>Micromonosporaceae</taxon>
        <taxon>Pilimelia</taxon>
    </lineage>
</organism>
<dbReference type="GO" id="GO:0003841">
    <property type="term" value="F:1-acylglycerol-3-phosphate O-acyltransferase activity"/>
    <property type="evidence" value="ECO:0007669"/>
    <property type="project" value="TreeGrafter"/>
</dbReference>
<evidence type="ECO:0000256" key="1">
    <source>
        <dbReference type="ARBA" id="ARBA00022679"/>
    </source>
</evidence>
<dbReference type="Proteomes" id="UP000662200">
    <property type="component" value="Unassembled WGS sequence"/>
</dbReference>
<dbReference type="InterPro" id="IPR002123">
    <property type="entry name" value="Plipid/glycerol_acylTrfase"/>
</dbReference>
<name>A0A8J3BP68_9ACTN</name>
<dbReference type="CDD" id="cd07989">
    <property type="entry name" value="LPLAT_AGPAT-like"/>
    <property type="match status" value="1"/>
</dbReference>
<dbReference type="Pfam" id="PF01553">
    <property type="entry name" value="Acyltransferase"/>
    <property type="match status" value="1"/>
</dbReference>
<comment type="caution">
    <text evidence="4">The sequence shown here is derived from an EMBL/GenBank/DDBJ whole genome shotgun (WGS) entry which is preliminary data.</text>
</comment>
<keyword evidence="1" id="KW-0808">Transferase</keyword>
<dbReference type="GO" id="GO:0006654">
    <property type="term" value="P:phosphatidic acid biosynthetic process"/>
    <property type="evidence" value="ECO:0007669"/>
    <property type="project" value="TreeGrafter"/>
</dbReference>
<reference evidence="4" key="1">
    <citation type="journal article" date="2014" name="Int. J. Syst. Evol. Microbiol.">
        <title>Complete genome sequence of Corynebacterium casei LMG S-19264T (=DSM 44701T), isolated from a smear-ripened cheese.</title>
        <authorList>
            <consortium name="US DOE Joint Genome Institute (JGI-PGF)"/>
            <person name="Walter F."/>
            <person name="Albersmeier A."/>
            <person name="Kalinowski J."/>
            <person name="Ruckert C."/>
        </authorList>
    </citation>
    <scope>NUCLEOTIDE SEQUENCE</scope>
    <source>
        <strain evidence="4">JCM 3091</strain>
    </source>
</reference>
<dbReference type="PANTHER" id="PTHR10434">
    <property type="entry name" value="1-ACYL-SN-GLYCEROL-3-PHOSPHATE ACYLTRANSFERASE"/>
    <property type="match status" value="1"/>
</dbReference>
<feature type="domain" description="Phospholipid/glycerol acyltransferase" evidence="3">
    <location>
        <begin position="46"/>
        <end position="164"/>
    </location>
</feature>
<evidence type="ECO:0000313" key="4">
    <source>
        <dbReference type="EMBL" id="GGK37356.1"/>
    </source>
</evidence>
<keyword evidence="5" id="KW-1185">Reference proteome</keyword>
<dbReference type="RefSeq" id="WP_189115203.1">
    <property type="nucleotide sequence ID" value="NZ_BMQC01000012.1"/>
</dbReference>
<evidence type="ECO:0000256" key="2">
    <source>
        <dbReference type="ARBA" id="ARBA00023315"/>
    </source>
</evidence>
<keyword evidence="2 4" id="KW-0012">Acyltransferase</keyword>
<dbReference type="GO" id="GO:0005886">
    <property type="term" value="C:plasma membrane"/>
    <property type="evidence" value="ECO:0007669"/>
    <property type="project" value="TreeGrafter"/>
</dbReference>
<accession>A0A8J3BP68</accession>
<dbReference type="EMBL" id="BMQC01000012">
    <property type="protein sequence ID" value="GGK37356.1"/>
    <property type="molecule type" value="Genomic_DNA"/>
</dbReference>
<sequence>MSGPASPAGASRAWRAAVVLARLAVASVGRLRVSGAVPPGLRSGPLLLAANHVGPADPAVLVAAAARVGLAPRIMATAGVFRAPVLGWLMRRAGHVRVERRSAAVRESLAAAGAVLAAGHVVLVYPEGRIGLDPGLWPERGKTGTARLALRTGVPVVPVAQWGAHELLPYGVPRRLLRTLGRAVWRRPVLRVHFGGPVDLSGLSEGDAVEATERIVAAIAGDLVPLRAAEPVRPAWVDRTRPVSAARSRRAGDGGVSGR</sequence>
<evidence type="ECO:0000259" key="3">
    <source>
        <dbReference type="SMART" id="SM00563"/>
    </source>
</evidence>